<dbReference type="RefSeq" id="WP_211472191.1">
    <property type="nucleotide sequence ID" value="NZ_JAGSXH010000194.1"/>
</dbReference>
<dbReference type="EMBL" id="JAGSXH010000194">
    <property type="protein sequence ID" value="MBS2966783.1"/>
    <property type="molecule type" value="Genomic_DNA"/>
</dbReference>
<keyword evidence="2" id="KW-1185">Reference proteome</keyword>
<reference evidence="1" key="1">
    <citation type="submission" date="2021-04" db="EMBL/GenBank/DDBJ databases">
        <title>Genome based classification of Actinospica acidithermotolerans sp. nov., an actinobacterium isolated from an Indonesian hot spring.</title>
        <authorList>
            <person name="Kusuma A.B."/>
            <person name="Putra K.E."/>
            <person name="Nafisah S."/>
            <person name="Loh J."/>
            <person name="Nouioui I."/>
            <person name="Goodfellow M."/>
        </authorList>
    </citation>
    <scope>NUCLEOTIDE SEQUENCE</scope>
    <source>
        <strain evidence="1">DSM 45618</strain>
    </source>
</reference>
<dbReference type="InterPro" id="IPR046030">
    <property type="entry name" value="DUF5988"/>
</dbReference>
<evidence type="ECO:0000313" key="1">
    <source>
        <dbReference type="EMBL" id="MBS2966783.1"/>
    </source>
</evidence>
<gene>
    <name evidence="1" type="ORF">KGA66_27350</name>
</gene>
<comment type="caution">
    <text evidence="1">The sequence shown here is derived from an EMBL/GenBank/DDBJ whole genome shotgun (WGS) entry which is preliminary data.</text>
</comment>
<organism evidence="1 2">
    <name type="scientific">Actinocrinis puniceicyclus</name>
    <dbReference type="NCBI Taxonomy" id="977794"/>
    <lineage>
        <taxon>Bacteria</taxon>
        <taxon>Bacillati</taxon>
        <taxon>Actinomycetota</taxon>
        <taxon>Actinomycetes</taxon>
        <taxon>Catenulisporales</taxon>
        <taxon>Actinospicaceae</taxon>
        <taxon>Actinocrinis</taxon>
    </lineage>
</organism>
<evidence type="ECO:0000313" key="2">
    <source>
        <dbReference type="Proteomes" id="UP000677913"/>
    </source>
</evidence>
<proteinExistence type="predicted"/>
<accession>A0A8J7WSI6</accession>
<sequence length="84" mass="8967">MTEFNGVAAAEATILAVLEGGPGDLPQSVRTGRVPAHEKKIKVAHYGGYEHFVRIADPDPAESPNPAAAVPVVFRWTARTKMAE</sequence>
<protein>
    <submittedName>
        <fullName evidence="1">Uncharacterized protein</fullName>
    </submittedName>
</protein>
<dbReference type="Pfam" id="PF19450">
    <property type="entry name" value="DUF5988"/>
    <property type="match status" value="1"/>
</dbReference>
<dbReference type="Proteomes" id="UP000677913">
    <property type="component" value="Unassembled WGS sequence"/>
</dbReference>
<dbReference type="AlphaFoldDB" id="A0A8J7WSI6"/>
<name>A0A8J7WSI6_9ACTN</name>